<dbReference type="Gene3D" id="3.40.50.720">
    <property type="entry name" value="NAD(P)-binding Rossmann-like Domain"/>
    <property type="match status" value="1"/>
</dbReference>
<dbReference type="InterPro" id="IPR002347">
    <property type="entry name" value="SDR_fam"/>
</dbReference>
<gene>
    <name evidence="2" type="ORF">OG442_20150</name>
</gene>
<evidence type="ECO:0000313" key="3">
    <source>
        <dbReference type="Proteomes" id="UP001432209"/>
    </source>
</evidence>
<keyword evidence="3" id="KW-1185">Reference proteome</keyword>
<dbReference type="SUPFAM" id="SSF51735">
    <property type="entry name" value="NAD(P)-binding Rossmann-fold domains"/>
    <property type="match status" value="1"/>
</dbReference>
<protein>
    <submittedName>
        <fullName evidence="2">SDR family NAD(P)-dependent oxidoreductase</fullName>
    </submittedName>
</protein>
<evidence type="ECO:0000256" key="1">
    <source>
        <dbReference type="SAM" id="MobiDB-lite"/>
    </source>
</evidence>
<organism evidence="2 3">
    <name type="scientific">Streptomyces niveus</name>
    <name type="common">Streptomyces spheroides</name>
    <dbReference type="NCBI Taxonomy" id="193462"/>
    <lineage>
        <taxon>Bacteria</taxon>
        <taxon>Bacillati</taxon>
        <taxon>Actinomycetota</taxon>
        <taxon>Actinomycetes</taxon>
        <taxon>Kitasatosporales</taxon>
        <taxon>Streptomycetaceae</taxon>
        <taxon>Streptomyces</taxon>
    </lineage>
</organism>
<dbReference type="PRINTS" id="PR00081">
    <property type="entry name" value="GDHRDH"/>
</dbReference>
<dbReference type="Proteomes" id="UP001432209">
    <property type="component" value="Chromosome"/>
</dbReference>
<dbReference type="Pfam" id="PF00106">
    <property type="entry name" value="adh_short"/>
    <property type="match status" value="1"/>
</dbReference>
<reference evidence="2" key="1">
    <citation type="submission" date="2022-10" db="EMBL/GenBank/DDBJ databases">
        <title>The complete genomes of actinobacterial strains from the NBC collection.</title>
        <authorList>
            <person name="Joergensen T.S."/>
            <person name="Alvarez Arevalo M."/>
            <person name="Sterndorff E.B."/>
            <person name="Faurdal D."/>
            <person name="Vuksanovic O."/>
            <person name="Mourched A.-S."/>
            <person name="Charusanti P."/>
            <person name="Shaw S."/>
            <person name="Blin K."/>
            <person name="Weber T."/>
        </authorList>
    </citation>
    <scope>NUCLEOTIDE SEQUENCE</scope>
    <source>
        <strain evidence="2">NBC_01432</strain>
    </source>
</reference>
<name>A0ABZ2A4Q0_STRNV</name>
<dbReference type="RefSeq" id="WP_329077298.1">
    <property type="nucleotide sequence ID" value="NZ_CP109495.1"/>
</dbReference>
<dbReference type="InterPro" id="IPR036291">
    <property type="entry name" value="NAD(P)-bd_dom_sf"/>
</dbReference>
<proteinExistence type="predicted"/>
<evidence type="ECO:0000313" key="2">
    <source>
        <dbReference type="EMBL" id="WUX53682.1"/>
    </source>
</evidence>
<feature type="region of interest" description="Disordered" evidence="1">
    <location>
        <begin position="1"/>
        <end position="24"/>
    </location>
</feature>
<dbReference type="EMBL" id="CP109495">
    <property type="protein sequence ID" value="WUX53682.1"/>
    <property type="molecule type" value="Genomic_DNA"/>
</dbReference>
<accession>A0ABZ2A4Q0</accession>
<sequence>MYDTTPAHAGARHGGAHAAVGAGHRLPRAPRARRWTTWYRPTSAETQASLRDHEVTHSGGVADVSRSVLVVSGASGSAESVAAAYARQDDWVGFLYERGTPPDELYNVRCDVSDALQLDAAVSEFETGHGVVDVLVVDADRYGRHGEESSLAAAAGARARANAIIGRTLPGMREAGHGRIVLIASTRGLGRGSALADGAPHADLMSLTWHLVHECRGSDVTVNVITYGSPHNPTPETRAHRAQQIADLAIHLTRPEATDTGAVIPIEVLGAIPVRPDGVSPHSH</sequence>